<reference evidence="7 8" key="1">
    <citation type="journal article" date="2015" name="Genome Announc.">
        <title>Draft Genome Sequence of a Heterotrophic Facultative Anaerobic Thermophilic Bacterium, Ardenticatena maritima Strain 110ST.</title>
        <authorList>
            <person name="Kawaichi S."/>
            <person name="Yoshida T."/>
            <person name="Sako Y."/>
            <person name="Nakamura R."/>
        </authorList>
    </citation>
    <scope>NUCLEOTIDE SEQUENCE [LARGE SCALE GENOMIC DNA]</scope>
    <source>
        <strain evidence="7 8">110S</strain>
    </source>
</reference>
<evidence type="ECO:0000256" key="5">
    <source>
        <dbReference type="ARBA" id="ARBA00041564"/>
    </source>
</evidence>
<dbReference type="Gene3D" id="3.60.120.10">
    <property type="entry name" value="Anthranilate synthase"/>
    <property type="match status" value="1"/>
</dbReference>
<feature type="domain" description="Chorismate-utilising enzyme C-terminal" evidence="6">
    <location>
        <begin position="186"/>
        <end position="440"/>
    </location>
</feature>
<comment type="catalytic activity">
    <reaction evidence="1">
        <text>chorismate = isochorismate</text>
        <dbReference type="Rhea" id="RHEA:18985"/>
        <dbReference type="ChEBI" id="CHEBI:29748"/>
        <dbReference type="ChEBI" id="CHEBI:29780"/>
        <dbReference type="EC" id="5.4.4.2"/>
    </reaction>
</comment>
<dbReference type="NCBIfam" id="TIGR00543">
    <property type="entry name" value="isochor_syn"/>
    <property type="match status" value="1"/>
</dbReference>
<evidence type="ECO:0000256" key="2">
    <source>
        <dbReference type="ARBA" id="ARBA00005297"/>
    </source>
</evidence>
<sequence length="452" mass="49330">MLREETMTSHLSTRQGGRFPNLNTPVVLTRRCAPIAPHALLHVGKGHARFFWQTPQGQTVAAFGVMHRLQTRGADRFVHMAAAAQNVLANLRTTGAPDAPAPLLVGGFAFDNRQAYGWEGFAPADFILPRVVLRTDERGTWLSVCAEDETKAEKLWQAVVEAVHRAPAVGATTLPRIQHETRAPDEHTWREMVQQAIESIRADVVQKVVLARTCRVQTNAPVDPLAALARLQARYQGCFIFLVEPTPGHAFFGATPEILADVQGTTLRTMALAGSIGRGATPEEDAARAAELLNSAKDRREHAFVVQAILRHLRHLAHDITSAPAPSLLRLPNIQHLHTPITATLNADVRIWDVVAHLHPTPAVGGVPRERALALIHELEPFARGWYAAPVGWVDAEGDGTFVVAIRSALAVARTLTLYAGAGIVADSDPQREWHETGLKFRPLLEAIGIHS</sequence>
<keyword evidence="8" id="KW-1185">Reference proteome</keyword>
<dbReference type="FunCoup" id="A0A0M8K917">
    <property type="interactions" value="102"/>
</dbReference>
<protein>
    <recommendedName>
        <fullName evidence="3">isochorismate synthase</fullName>
        <ecNumber evidence="3">5.4.4.2</ecNumber>
    </recommendedName>
    <alternativeName>
        <fullName evidence="5">Isochorismate mutase</fullName>
    </alternativeName>
</protein>
<evidence type="ECO:0000256" key="3">
    <source>
        <dbReference type="ARBA" id="ARBA00012824"/>
    </source>
</evidence>
<dbReference type="InterPro" id="IPR004561">
    <property type="entry name" value="IsoChor_synthase"/>
</dbReference>
<evidence type="ECO:0000256" key="1">
    <source>
        <dbReference type="ARBA" id="ARBA00000799"/>
    </source>
</evidence>
<dbReference type="AlphaFoldDB" id="A0A0M8K917"/>
<dbReference type="EC" id="5.4.4.2" evidence="3"/>
<comment type="similarity">
    <text evidence="2">Belongs to the isochorismate synthase family.</text>
</comment>
<dbReference type="InParanoid" id="A0A0M8K917"/>
<dbReference type="PANTHER" id="PTHR42839:SF2">
    <property type="entry name" value="ISOCHORISMATE SYNTHASE ENTC"/>
    <property type="match status" value="1"/>
</dbReference>
<dbReference type="EMBL" id="BBZA01000126">
    <property type="protein sequence ID" value="GAP63222.1"/>
    <property type="molecule type" value="Genomic_DNA"/>
</dbReference>
<dbReference type="Proteomes" id="UP000037784">
    <property type="component" value="Unassembled WGS sequence"/>
</dbReference>
<evidence type="ECO:0000256" key="4">
    <source>
        <dbReference type="ARBA" id="ARBA00023235"/>
    </source>
</evidence>
<name>A0A0M8K917_9CHLR</name>
<dbReference type="InterPro" id="IPR005801">
    <property type="entry name" value="ADC_synthase"/>
</dbReference>
<gene>
    <name evidence="7" type="primary">menF</name>
    <name evidence="7" type="ORF">ARMA_1645</name>
</gene>
<comment type="caution">
    <text evidence="7">The sequence shown here is derived from an EMBL/GenBank/DDBJ whole genome shotgun (WGS) entry which is preliminary data.</text>
</comment>
<dbReference type="STRING" id="872965.SE16_09375"/>
<evidence type="ECO:0000259" key="6">
    <source>
        <dbReference type="Pfam" id="PF00425"/>
    </source>
</evidence>
<dbReference type="SUPFAM" id="SSF56322">
    <property type="entry name" value="ADC synthase"/>
    <property type="match status" value="1"/>
</dbReference>
<keyword evidence="4 7" id="KW-0413">Isomerase</keyword>
<evidence type="ECO:0000313" key="7">
    <source>
        <dbReference type="EMBL" id="GAP63222.1"/>
    </source>
</evidence>
<evidence type="ECO:0000313" key="8">
    <source>
        <dbReference type="Proteomes" id="UP000037784"/>
    </source>
</evidence>
<dbReference type="InterPro" id="IPR015890">
    <property type="entry name" value="Chorismate_C"/>
</dbReference>
<dbReference type="PANTHER" id="PTHR42839">
    <property type="entry name" value="ISOCHORISMATE SYNTHASE ENTC"/>
    <property type="match status" value="1"/>
</dbReference>
<accession>A0A0M8K917</accession>
<dbReference type="Pfam" id="PF00425">
    <property type="entry name" value="Chorismate_bind"/>
    <property type="match status" value="1"/>
</dbReference>
<reference evidence="8" key="2">
    <citation type="submission" date="2015-08" db="EMBL/GenBank/DDBJ databases">
        <title>Draft Genome Sequence of a Heterotrophic Facultative Anaerobic Bacterium Ardenticatena maritima Strain 110S.</title>
        <authorList>
            <person name="Kawaichi S."/>
            <person name="Yoshida T."/>
            <person name="Sako Y."/>
            <person name="Nakamura R."/>
        </authorList>
    </citation>
    <scope>NUCLEOTIDE SEQUENCE [LARGE SCALE GENOMIC DNA]</scope>
    <source>
        <strain evidence="8">110S</strain>
    </source>
</reference>
<organism evidence="7 8">
    <name type="scientific">Ardenticatena maritima</name>
    <dbReference type="NCBI Taxonomy" id="872965"/>
    <lineage>
        <taxon>Bacteria</taxon>
        <taxon>Bacillati</taxon>
        <taxon>Chloroflexota</taxon>
        <taxon>Ardenticatenia</taxon>
        <taxon>Ardenticatenales</taxon>
        <taxon>Ardenticatenaceae</taxon>
        <taxon>Ardenticatena</taxon>
    </lineage>
</organism>
<dbReference type="GO" id="GO:0008909">
    <property type="term" value="F:isochorismate synthase activity"/>
    <property type="evidence" value="ECO:0007669"/>
    <property type="project" value="UniProtKB-EC"/>
</dbReference>
<proteinExistence type="inferred from homology"/>